<dbReference type="InterPro" id="IPR036236">
    <property type="entry name" value="Znf_C2H2_sf"/>
</dbReference>
<dbReference type="SUPFAM" id="SSF57667">
    <property type="entry name" value="beta-beta-alpha zinc fingers"/>
    <property type="match status" value="1"/>
</dbReference>
<gene>
    <name evidence="8" type="ORF">YASMINEVIRUS_19</name>
</gene>
<keyword evidence="6" id="KW-0175">Coiled coil</keyword>
<evidence type="ECO:0000256" key="4">
    <source>
        <dbReference type="ARBA" id="ARBA00022833"/>
    </source>
</evidence>
<evidence type="ECO:0000256" key="6">
    <source>
        <dbReference type="SAM" id="Coils"/>
    </source>
</evidence>
<keyword evidence="4" id="KW-0862">Zinc</keyword>
<evidence type="ECO:0000256" key="1">
    <source>
        <dbReference type="ARBA" id="ARBA00022723"/>
    </source>
</evidence>
<feature type="domain" description="C2H2-type" evidence="7">
    <location>
        <begin position="33"/>
        <end position="60"/>
    </location>
</feature>
<evidence type="ECO:0000313" key="9">
    <source>
        <dbReference type="Proteomes" id="UP000594342"/>
    </source>
</evidence>
<sequence length="297" mass="34523">MPNFVCDKCDSEFTRKESLEYHKAHNTCKDKDYSCKVCNKQFSAKSSMYRHMRTSCAVKKQQDADKEEIIDRLVKLESSHKQLEEENLKLKKEVKTLKRSGGQKTINKIGTINNNTVNNTNKGVVINNNITLVGYGKEDLTKQNKAELLKILQHGYHSTIKLTEAVHFNPKFPEYHNVFISNMKDKYAMMFDGDDWALTTKEDLITKIYDDKKNYIEENLDEFVDSLLPSRKKALERWLETDDEDAKIKEIKDNIKLLLYNRRKMITVDDTKIVPKTMPRVVSRSKSVKAVKDADDD</sequence>
<dbReference type="PANTHER" id="PTHR24394">
    <property type="entry name" value="ZINC FINGER PROTEIN"/>
    <property type="match status" value="1"/>
</dbReference>
<protein>
    <recommendedName>
        <fullName evidence="7">C2H2-type domain-containing protein</fullName>
    </recommendedName>
</protein>
<dbReference type="SMART" id="SM00355">
    <property type="entry name" value="ZnF_C2H2"/>
    <property type="match status" value="2"/>
</dbReference>
<dbReference type="Gene3D" id="3.30.160.60">
    <property type="entry name" value="Classic Zinc Finger"/>
    <property type="match status" value="1"/>
</dbReference>
<dbReference type="FunFam" id="3.30.160.60:FF:000110">
    <property type="entry name" value="Zinc finger protein-like"/>
    <property type="match status" value="1"/>
</dbReference>
<keyword evidence="3 5" id="KW-0863">Zinc-finger</keyword>
<dbReference type="GO" id="GO:0000981">
    <property type="term" value="F:DNA-binding transcription factor activity, RNA polymerase II-specific"/>
    <property type="evidence" value="ECO:0007669"/>
    <property type="project" value="TreeGrafter"/>
</dbReference>
<evidence type="ECO:0000256" key="3">
    <source>
        <dbReference type="ARBA" id="ARBA00022771"/>
    </source>
</evidence>
<dbReference type="Proteomes" id="UP000594342">
    <property type="component" value="Unassembled WGS sequence"/>
</dbReference>
<dbReference type="PANTHER" id="PTHR24394:SF44">
    <property type="entry name" value="ZINC FINGER PROTEIN 271-LIKE"/>
    <property type="match status" value="1"/>
</dbReference>
<keyword evidence="9" id="KW-1185">Reference proteome</keyword>
<evidence type="ECO:0000313" key="8">
    <source>
        <dbReference type="EMBL" id="VBB17557.1"/>
    </source>
</evidence>
<feature type="domain" description="C2H2-type" evidence="7">
    <location>
        <begin position="4"/>
        <end position="31"/>
    </location>
</feature>
<dbReference type="PROSITE" id="PS50157">
    <property type="entry name" value="ZINC_FINGER_C2H2_2"/>
    <property type="match status" value="2"/>
</dbReference>
<organism evidence="8 9">
    <name type="scientific">Yasminevirus sp. GU-2018</name>
    <dbReference type="NCBI Taxonomy" id="2420051"/>
    <lineage>
        <taxon>Viruses</taxon>
        <taxon>Varidnaviria</taxon>
        <taxon>Bamfordvirae</taxon>
        <taxon>Nucleocytoviricota</taxon>
        <taxon>Megaviricetes</taxon>
        <taxon>Imitervirales</taxon>
        <taxon>Mimiviridae</taxon>
        <taxon>Klosneuvirinae</taxon>
        <taxon>Yasminevirus</taxon>
        <taxon>Yasminevirus saudimassiliense</taxon>
    </lineage>
</organism>
<accession>A0A5K0U761</accession>
<keyword evidence="1" id="KW-0479">Metal-binding</keyword>
<keyword evidence="2" id="KW-0677">Repeat</keyword>
<dbReference type="EMBL" id="UPSH01000001">
    <property type="protein sequence ID" value="VBB17557.1"/>
    <property type="molecule type" value="Genomic_DNA"/>
</dbReference>
<evidence type="ECO:0000256" key="5">
    <source>
        <dbReference type="PROSITE-ProRule" id="PRU00042"/>
    </source>
</evidence>
<feature type="coiled-coil region" evidence="6">
    <location>
        <begin position="66"/>
        <end position="100"/>
    </location>
</feature>
<proteinExistence type="predicted"/>
<dbReference type="InterPro" id="IPR013087">
    <property type="entry name" value="Znf_C2H2_type"/>
</dbReference>
<name>A0A5K0U761_9VIRU</name>
<evidence type="ECO:0000256" key="2">
    <source>
        <dbReference type="ARBA" id="ARBA00022737"/>
    </source>
</evidence>
<reference evidence="8 9" key="1">
    <citation type="submission" date="2018-10" db="EMBL/GenBank/DDBJ databases">
        <authorList>
            <consortium name="IHU Genomes"/>
        </authorList>
    </citation>
    <scope>NUCLEOTIDE SEQUENCE [LARGE SCALE GENOMIC DNA]</scope>
    <source>
        <strain evidence="8 9">A1</strain>
    </source>
</reference>
<comment type="caution">
    <text evidence="8">The sequence shown here is derived from an EMBL/GenBank/DDBJ whole genome shotgun (WGS) entry which is preliminary data.</text>
</comment>
<dbReference type="GO" id="GO:0008270">
    <property type="term" value="F:zinc ion binding"/>
    <property type="evidence" value="ECO:0007669"/>
    <property type="project" value="UniProtKB-KW"/>
</dbReference>
<evidence type="ECO:0000259" key="7">
    <source>
        <dbReference type="PROSITE" id="PS50157"/>
    </source>
</evidence>
<dbReference type="Pfam" id="PF00096">
    <property type="entry name" value="zf-C2H2"/>
    <property type="match status" value="1"/>
</dbReference>